<comment type="cofactor">
    <cofactor evidence="15 18">
        <name>Ca(2+)</name>
        <dbReference type="ChEBI" id="CHEBI:29108"/>
    </cofactor>
    <text evidence="15 18">Binds 2 calcium ions per subunit.</text>
</comment>
<comment type="similarity">
    <text evidence="2">Belongs to the peroxidase family. Ascorbate peroxidase subfamily.</text>
</comment>
<evidence type="ECO:0000256" key="6">
    <source>
        <dbReference type="ARBA" id="ARBA00022723"/>
    </source>
</evidence>
<gene>
    <name evidence="20" type="ORF">TRIUR3_12531</name>
</gene>
<keyword evidence="11" id="KW-0325">Glycoprotein</keyword>
<comment type="subcellular location">
    <subcellularLocation>
        <location evidence="18">Secreted</location>
    </subcellularLocation>
</comment>
<dbReference type="PROSITE" id="PS00436">
    <property type="entry name" value="PEROXIDASE_2"/>
    <property type="match status" value="1"/>
</dbReference>
<keyword evidence="4 18" id="KW-0575">Peroxidase</keyword>
<dbReference type="InterPro" id="IPR010255">
    <property type="entry name" value="Haem_peroxidase_sf"/>
</dbReference>
<dbReference type="Gene3D" id="1.10.520.10">
    <property type="match status" value="2"/>
</dbReference>
<evidence type="ECO:0000256" key="12">
    <source>
        <dbReference type="ARBA" id="ARBA00023283"/>
    </source>
</evidence>
<dbReference type="InterPro" id="IPR019793">
    <property type="entry name" value="Peroxidases_heam-ligand_BS"/>
</dbReference>
<dbReference type="FunFam" id="1.10.520.10:FF:000019">
    <property type="entry name" value="Peroxidase"/>
    <property type="match status" value="1"/>
</dbReference>
<name>M8A9K4_TRIUA</name>
<dbReference type="InterPro" id="IPR033905">
    <property type="entry name" value="Secretory_peroxidase"/>
</dbReference>
<feature type="chain" id="PRO_5010896402" description="Peroxidase" evidence="18">
    <location>
        <begin position="23"/>
        <end position="363"/>
    </location>
</feature>
<dbReference type="GO" id="GO:0046872">
    <property type="term" value="F:metal ion binding"/>
    <property type="evidence" value="ECO:0007669"/>
    <property type="project" value="UniProtKB-UniRule"/>
</dbReference>
<dbReference type="GO" id="GO:0005576">
    <property type="term" value="C:extracellular region"/>
    <property type="evidence" value="ECO:0007669"/>
    <property type="project" value="UniProtKB-SubCell"/>
</dbReference>
<evidence type="ECO:0000256" key="13">
    <source>
        <dbReference type="ARBA" id="ARBA00023324"/>
    </source>
</evidence>
<keyword evidence="9 15" id="KW-0408">Iron</keyword>
<evidence type="ECO:0000259" key="19">
    <source>
        <dbReference type="PROSITE" id="PS50873"/>
    </source>
</evidence>
<dbReference type="CDD" id="cd00693">
    <property type="entry name" value="secretory_peroxidase"/>
    <property type="match status" value="1"/>
</dbReference>
<accession>M8A9K4</accession>
<dbReference type="InterPro" id="IPR019794">
    <property type="entry name" value="Peroxidases_AS"/>
</dbReference>
<keyword evidence="7 15" id="KW-0106">Calcium</keyword>
<comment type="similarity">
    <text evidence="18">Belongs to the peroxidase family. Classical plant (class III) peroxidase subfamily.</text>
</comment>
<dbReference type="PRINTS" id="PR00458">
    <property type="entry name" value="PEROXIDASE"/>
</dbReference>
<evidence type="ECO:0000256" key="3">
    <source>
        <dbReference type="ARBA" id="ARBA00012313"/>
    </source>
</evidence>
<feature type="signal peptide" evidence="18">
    <location>
        <begin position="1"/>
        <end position="22"/>
    </location>
</feature>
<dbReference type="GO" id="GO:0140825">
    <property type="term" value="F:lactoperoxidase activity"/>
    <property type="evidence" value="ECO:0007669"/>
    <property type="project" value="UniProtKB-EC"/>
</dbReference>
<feature type="disulfide bond" evidence="17">
    <location>
        <begin position="232"/>
        <end position="265"/>
    </location>
</feature>
<dbReference type="AlphaFoldDB" id="M8A9K4"/>
<comment type="function">
    <text evidence="18">Removal of H(2)O(2), oxidation of toxic reductants, biosynthesis and degradation of lignin, suberization, auxin catabolism, response to environmental stresses such as wounding, pathogen attack and oxidative stress.</text>
</comment>
<evidence type="ECO:0000256" key="9">
    <source>
        <dbReference type="ARBA" id="ARBA00023004"/>
    </source>
</evidence>
<feature type="binding site" description="axial binding residue" evidence="15">
    <location>
        <position position="225"/>
    </location>
    <ligand>
        <name>heme b</name>
        <dbReference type="ChEBI" id="CHEBI:60344"/>
    </ligand>
    <ligandPart>
        <name>Fe</name>
        <dbReference type="ChEBI" id="CHEBI:18248"/>
    </ligandPart>
</feature>
<dbReference type="GO" id="GO:0006979">
    <property type="term" value="P:response to oxidative stress"/>
    <property type="evidence" value="ECO:0007669"/>
    <property type="project" value="UniProtKB-UniRule"/>
</dbReference>
<dbReference type="GO" id="GO:0042744">
    <property type="term" value="P:hydrogen peroxide catabolic process"/>
    <property type="evidence" value="ECO:0007669"/>
    <property type="project" value="UniProtKB-KW"/>
</dbReference>
<evidence type="ECO:0000256" key="17">
    <source>
        <dbReference type="PIRSR" id="PIRSR600823-5"/>
    </source>
</evidence>
<keyword evidence="12" id="KW-0873">Pyrrolidone carboxylic acid</keyword>
<protein>
    <recommendedName>
        <fullName evidence="3 18">Peroxidase</fullName>
        <ecNumber evidence="3 18">1.11.1.7</ecNumber>
    </recommendedName>
</protein>
<dbReference type="OMA" id="GDAMVHM"/>
<keyword evidence="13 18" id="KW-0376">Hydrogen peroxide</keyword>
<feature type="binding site" evidence="15">
    <location>
        <position position="91"/>
    </location>
    <ligand>
        <name>Ca(2+)</name>
        <dbReference type="ChEBI" id="CHEBI:29108"/>
        <label>1</label>
    </ligand>
</feature>
<evidence type="ECO:0000256" key="11">
    <source>
        <dbReference type="ARBA" id="ARBA00023180"/>
    </source>
</evidence>
<feature type="binding site" evidence="15">
    <location>
        <position position="75"/>
    </location>
    <ligand>
        <name>Ca(2+)</name>
        <dbReference type="ChEBI" id="CHEBI:29108"/>
        <label>1</label>
    </ligand>
</feature>
<feature type="binding site" evidence="15">
    <location>
        <position position="73"/>
    </location>
    <ligand>
        <name>Ca(2+)</name>
        <dbReference type="ChEBI" id="CHEBI:29108"/>
        <label>1</label>
    </ligand>
</feature>
<feature type="site" description="Transition state stabilizer" evidence="16">
    <location>
        <position position="65"/>
    </location>
</feature>
<dbReference type="GO" id="GO:0020037">
    <property type="term" value="F:heme binding"/>
    <property type="evidence" value="ECO:0007669"/>
    <property type="project" value="UniProtKB-UniRule"/>
</dbReference>
<proteinExistence type="inferred from homology"/>
<dbReference type="PROSITE" id="PS50873">
    <property type="entry name" value="PEROXIDASE_4"/>
    <property type="match status" value="1"/>
</dbReference>
<dbReference type="FunFam" id="1.10.520.10:FF:000028">
    <property type="entry name" value="Peroxidase"/>
    <property type="match status" value="1"/>
</dbReference>
<feature type="binding site" evidence="15">
    <location>
        <position position="70"/>
    </location>
    <ligand>
        <name>Ca(2+)</name>
        <dbReference type="ChEBI" id="CHEBI:29108"/>
        <label>1</label>
    </ligand>
</feature>
<feature type="disulfide bond" evidence="17">
    <location>
        <begin position="71"/>
        <end position="76"/>
    </location>
</feature>
<evidence type="ECO:0000256" key="7">
    <source>
        <dbReference type="ARBA" id="ARBA00022837"/>
    </source>
</evidence>
<reference evidence="20" key="1">
    <citation type="journal article" date="2013" name="Nature">
        <title>Draft genome of the wheat A-genome progenitor Triticum urartu.</title>
        <authorList>
            <person name="Ling H.Q."/>
            <person name="Zhao S."/>
            <person name="Liu D."/>
            <person name="Wang J."/>
            <person name="Sun H."/>
            <person name="Zhang C."/>
            <person name="Fan H."/>
            <person name="Li D."/>
            <person name="Dong L."/>
            <person name="Tao Y."/>
            <person name="Gao C."/>
            <person name="Wu H."/>
            <person name="Li Y."/>
            <person name="Cui Y."/>
            <person name="Guo X."/>
            <person name="Zheng S."/>
            <person name="Wang B."/>
            <person name="Yu K."/>
            <person name="Liang Q."/>
            <person name="Yang W."/>
            <person name="Lou X."/>
            <person name="Chen J."/>
            <person name="Feng M."/>
            <person name="Jian J."/>
            <person name="Zhang X."/>
            <person name="Luo G."/>
            <person name="Jiang Y."/>
            <person name="Liu J."/>
            <person name="Wang Z."/>
            <person name="Sha Y."/>
            <person name="Zhang B."/>
            <person name="Wu H."/>
            <person name="Tang D."/>
            <person name="Shen Q."/>
            <person name="Xue P."/>
            <person name="Zou S."/>
            <person name="Wang X."/>
            <person name="Liu X."/>
            <person name="Wang F."/>
            <person name="Yang Y."/>
            <person name="An X."/>
            <person name="Dong Z."/>
            <person name="Zhang K."/>
            <person name="Zhang X."/>
            <person name="Luo M.C."/>
            <person name="Dvorak J."/>
            <person name="Tong Y."/>
            <person name="Wang J."/>
            <person name="Yang H."/>
            <person name="Li Z."/>
            <person name="Wang D."/>
            <person name="Zhang A."/>
            <person name="Wang J."/>
        </authorList>
    </citation>
    <scope>NUCLEOTIDE SEQUENCE</scope>
</reference>
<dbReference type="PROSITE" id="PS00435">
    <property type="entry name" value="PEROXIDASE_1"/>
    <property type="match status" value="1"/>
</dbReference>
<feature type="active site" description="Proton acceptor" evidence="14">
    <location>
        <position position="69"/>
    </location>
</feature>
<evidence type="ECO:0000256" key="14">
    <source>
        <dbReference type="PIRSR" id="PIRSR600823-1"/>
    </source>
</evidence>
<evidence type="ECO:0000256" key="8">
    <source>
        <dbReference type="ARBA" id="ARBA00023002"/>
    </source>
</evidence>
<dbReference type="InterPro" id="IPR002016">
    <property type="entry name" value="Haem_peroxidase"/>
</dbReference>
<feature type="binding site" evidence="15">
    <location>
        <position position="77"/>
    </location>
    <ligand>
        <name>Ca(2+)</name>
        <dbReference type="ChEBI" id="CHEBI:29108"/>
        <label>1</label>
    </ligand>
</feature>
<dbReference type="STRING" id="4572.M8A9K4"/>
<evidence type="ECO:0000256" key="1">
    <source>
        <dbReference type="ARBA" id="ARBA00000189"/>
    </source>
</evidence>
<dbReference type="SUPFAM" id="SSF48113">
    <property type="entry name" value="Heme-dependent peroxidases"/>
    <property type="match status" value="2"/>
</dbReference>
<keyword evidence="10 17" id="KW-1015">Disulfide bond</keyword>
<feature type="disulfide bond" evidence="17">
    <location>
        <begin position="38"/>
        <end position="118"/>
    </location>
</feature>
<sequence>MVFAWAAAVLLALAASSAVADASPSSKSLEVGFYKHTCPQAEDIVRDAVRRAIGRNPGLAAGLIRMHFHDCFVRGCDASVLINSTPGNTAERDSVANNPSLRGFEIIDEAKAALEASCPRTVSCADGCDASVLINSTPGNTAERDSVANNPSLRGFEIIDEAKAALEASCPRTVSCADVLAFAARDGAYLAGGIEYGVPAGRRDGRRFKRKGLSADDMVTLSGAHTIGRSHCSSFTQRIHNFSGEVGETDPSIDRSYTEELRQQCPPSTDNMSDRTTVPLDPVTPGEFNNQYFKNVLARKVPLISDQTLLTSPWTAGIVAFHAAVERVWQAKFAAAMVKMGNIEVLTGDEGEIREKCFVVNHQ</sequence>
<evidence type="ECO:0000256" key="15">
    <source>
        <dbReference type="PIRSR" id="PIRSR600823-3"/>
    </source>
</evidence>
<dbReference type="EC" id="1.11.1.7" evidence="3 18"/>
<keyword evidence="18" id="KW-0732">Signal</keyword>
<feature type="binding site" evidence="15">
    <location>
        <position position="284"/>
    </location>
    <ligand>
        <name>Ca(2+)</name>
        <dbReference type="ChEBI" id="CHEBI:29108"/>
        <label>2</label>
    </ligand>
</feature>
<evidence type="ECO:0000256" key="10">
    <source>
        <dbReference type="ARBA" id="ARBA00023157"/>
    </source>
</evidence>
<keyword evidence="8 18" id="KW-0560">Oxidoreductase</keyword>
<feature type="binding site" evidence="15">
    <location>
        <position position="281"/>
    </location>
    <ligand>
        <name>Ca(2+)</name>
        <dbReference type="ChEBI" id="CHEBI:29108"/>
        <label>2</label>
    </ligand>
</feature>
<keyword evidence="5 18" id="KW-0349">Heme</keyword>
<evidence type="ECO:0000256" key="5">
    <source>
        <dbReference type="ARBA" id="ARBA00022617"/>
    </source>
</evidence>
<feature type="disulfide bond" evidence="17">
    <location>
        <begin position="124"/>
        <end position="357"/>
    </location>
</feature>
<keyword evidence="18" id="KW-0964">Secreted</keyword>
<dbReference type="Gene3D" id="1.10.420.10">
    <property type="entry name" value="Peroxidase, domain 2"/>
    <property type="match status" value="1"/>
</dbReference>
<evidence type="ECO:0000256" key="4">
    <source>
        <dbReference type="ARBA" id="ARBA00022559"/>
    </source>
</evidence>
<evidence type="ECO:0000256" key="18">
    <source>
        <dbReference type="RuleBase" id="RU362060"/>
    </source>
</evidence>
<dbReference type="Pfam" id="PF00141">
    <property type="entry name" value="peroxidase"/>
    <property type="match status" value="2"/>
</dbReference>
<feature type="binding site" evidence="15">
    <location>
        <position position="226"/>
    </location>
    <ligand>
        <name>Ca(2+)</name>
        <dbReference type="ChEBI" id="CHEBI:29108"/>
        <label>2</label>
    </ligand>
</feature>
<comment type="catalytic activity">
    <reaction evidence="1 18">
        <text>2 a phenolic donor + H2O2 = 2 a phenolic radical donor + 2 H2O</text>
        <dbReference type="Rhea" id="RHEA:56136"/>
        <dbReference type="ChEBI" id="CHEBI:15377"/>
        <dbReference type="ChEBI" id="CHEBI:16240"/>
        <dbReference type="ChEBI" id="CHEBI:139520"/>
        <dbReference type="ChEBI" id="CHEBI:139521"/>
        <dbReference type="EC" id="1.11.1.7"/>
    </reaction>
</comment>
<organism evidence="20">
    <name type="scientific">Triticum urartu</name>
    <name type="common">Red wild einkorn</name>
    <name type="synonym">Crithodium urartu</name>
    <dbReference type="NCBI Taxonomy" id="4572"/>
    <lineage>
        <taxon>Eukaryota</taxon>
        <taxon>Viridiplantae</taxon>
        <taxon>Streptophyta</taxon>
        <taxon>Embryophyta</taxon>
        <taxon>Tracheophyta</taxon>
        <taxon>Spermatophyta</taxon>
        <taxon>Magnoliopsida</taxon>
        <taxon>Liliopsida</taxon>
        <taxon>Poales</taxon>
        <taxon>Poaceae</taxon>
        <taxon>BOP clade</taxon>
        <taxon>Pooideae</taxon>
        <taxon>Triticodae</taxon>
        <taxon>Triticeae</taxon>
        <taxon>Triticinae</taxon>
        <taxon>Triticum</taxon>
    </lineage>
</organism>
<dbReference type="eggNOG" id="ENOG502QPX7">
    <property type="taxonomic scope" value="Eukaryota"/>
</dbReference>
<evidence type="ECO:0000256" key="16">
    <source>
        <dbReference type="PIRSR" id="PIRSR600823-4"/>
    </source>
</evidence>
<dbReference type="PANTHER" id="PTHR31235">
    <property type="entry name" value="PEROXIDASE 25-RELATED"/>
    <property type="match status" value="1"/>
</dbReference>
<feature type="binding site" evidence="15">
    <location>
        <position position="79"/>
    </location>
    <ligand>
        <name>Ca(2+)</name>
        <dbReference type="ChEBI" id="CHEBI:29108"/>
        <label>1</label>
    </ligand>
</feature>
<evidence type="ECO:0000313" key="20">
    <source>
        <dbReference type="EMBL" id="EMS57164.1"/>
    </source>
</evidence>
<keyword evidence="6 15" id="KW-0479">Metal-binding</keyword>
<dbReference type="EMBL" id="KD149427">
    <property type="protein sequence ID" value="EMS57164.1"/>
    <property type="molecule type" value="Genomic_DNA"/>
</dbReference>
<evidence type="ECO:0000256" key="2">
    <source>
        <dbReference type="ARBA" id="ARBA00006873"/>
    </source>
</evidence>
<dbReference type="PRINTS" id="PR00461">
    <property type="entry name" value="PLPEROXIDASE"/>
</dbReference>
<dbReference type="InterPro" id="IPR000823">
    <property type="entry name" value="Peroxidase_pln"/>
</dbReference>
<dbReference type="FunFam" id="1.10.420.10:FF:000006">
    <property type="entry name" value="Peroxidase"/>
    <property type="match status" value="1"/>
</dbReference>
<feature type="domain" description="Plant heme peroxidase family profile" evidence="19">
    <location>
        <begin position="28"/>
        <end position="361"/>
    </location>
</feature>
<comment type="cofactor">
    <cofactor evidence="15 18">
        <name>heme b</name>
        <dbReference type="ChEBI" id="CHEBI:60344"/>
    </cofactor>
    <text evidence="15 18">Binds 1 heme b (iron(II)-protoporphyrin IX) group per subunit.</text>
</comment>